<dbReference type="InterPro" id="IPR027417">
    <property type="entry name" value="P-loop_NTPase"/>
</dbReference>
<feature type="domain" description="ABC transporter" evidence="9">
    <location>
        <begin position="6"/>
        <end position="251"/>
    </location>
</feature>
<dbReference type="Pfam" id="PF00005">
    <property type="entry name" value="ABC_tran"/>
    <property type="match status" value="1"/>
</dbReference>
<dbReference type="EC" id="3.6.3.-" evidence="10"/>
<dbReference type="GO" id="GO:0005524">
    <property type="term" value="F:ATP binding"/>
    <property type="evidence" value="ECO:0007669"/>
    <property type="project" value="UniProtKB-KW"/>
</dbReference>
<evidence type="ECO:0000256" key="8">
    <source>
        <dbReference type="ARBA" id="ARBA00023136"/>
    </source>
</evidence>
<dbReference type="Gene3D" id="3.40.50.300">
    <property type="entry name" value="P-loop containing nucleotide triphosphate hydrolases"/>
    <property type="match status" value="1"/>
</dbReference>
<keyword evidence="8" id="KW-0472">Membrane</keyword>
<evidence type="ECO:0000256" key="7">
    <source>
        <dbReference type="ARBA" id="ARBA00022840"/>
    </source>
</evidence>
<dbReference type="PROSITE" id="PS50893">
    <property type="entry name" value="ABC_TRANSPORTER_2"/>
    <property type="match status" value="1"/>
</dbReference>
<keyword evidence="5" id="KW-0997">Cell inner membrane</keyword>
<evidence type="ECO:0000256" key="2">
    <source>
        <dbReference type="ARBA" id="ARBA00005417"/>
    </source>
</evidence>
<keyword evidence="11" id="KW-1185">Reference proteome</keyword>
<evidence type="ECO:0000259" key="9">
    <source>
        <dbReference type="PROSITE" id="PS50893"/>
    </source>
</evidence>
<accession>A0A448TU31</accession>
<keyword evidence="6" id="KW-0547">Nucleotide-binding</keyword>
<keyword evidence="10" id="KW-0378">Hydrolase</keyword>
<evidence type="ECO:0000313" key="10">
    <source>
        <dbReference type="EMBL" id="VEJ09446.1"/>
    </source>
</evidence>
<dbReference type="InterPro" id="IPR003593">
    <property type="entry name" value="AAA+_ATPase"/>
</dbReference>
<evidence type="ECO:0000256" key="6">
    <source>
        <dbReference type="ARBA" id="ARBA00022741"/>
    </source>
</evidence>
<dbReference type="GO" id="GO:0005886">
    <property type="term" value="C:plasma membrane"/>
    <property type="evidence" value="ECO:0007669"/>
    <property type="project" value="UniProtKB-SubCell"/>
</dbReference>
<comment type="similarity">
    <text evidence="2">Belongs to the ABC transporter superfamily.</text>
</comment>
<keyword evidence="4" id="KW-1003">Cell membrane</keyword>
<organism evidence="10 11">
    <name type="scientific">Actinobacillus delphinicola</name>
    <dbReference type="NCBI Taxonomy" id="51161"/>
    <lineage>
        <taxon>Bacteria</taxon>
        <taxon>Pseudomonadati</taxon>
        <taxon>Pseudomonadota</taxon>
        <taxon>Gammaproteobacteria</taxon>
        <taxon>Pasteurellales</taxon>
        <taxon>Pasteurellaceae</taxon>
        <taxon>Actinobacillus</taxon>
    </lineage>
</organism>
<name>A0A448TU31_9PAST</name>
<dbReference type="RefSeq" id="WP_126599387.1">
    <property type="nucleotide sequence ID" value="NZ_LR134510.1"/>
</dbReference>
<dbReference type="InterPro" id="IPR003439">
    <property type="entry name" value="ABC_transporter-like_ATP-bd"/>
</dbReference>
<dbReference type="SMART" id="SM00382">
    <property type="entry name" value="AAA"/>
    <property type="match status" value="1"/>
</dbReference>
<dbReference type="GO" id="GO:0016887">
    <property type="term" value="F:ATP hydrolysis activity"/>
    <property type="evidence" value="ECO:0007669"/>
    <property type="project" value="InterPro"/>
</dbReference>
<protein>
    <submittedName>
        <fullName evidence="10">ABC transporter-like protein</fullName>
        <ecNumber evidence="10">3.6.3.-</ecNumber>
    </submittedName>
</protein>
<dbReference type="EMBL" id="LR134510">
    <property type="protein sequence ID" value="VEJ09446.1"/>
    <property type="molecule type" value="Genomic_DNA"/>
</dbReference>
<comment type="subcellular location">
    <subcellularLocation>
        <location evidence="1">Cell inner membrane</location>
        <topology evidence="1">Peripheral membrane protein</topology>
    </subcellularLocation>
</comment>
<dbReference type="Proteomes" id="UP000279799">
    <property type="component" value="Chromosome"/>
</dbReference>
<dbReference type="PANTHER" id="PTHR43776:SF4">
    <property type="entry name" value="PUTRESCINE EXPORT SYSTEM ATP-BINDING PROTEIN SAPF"/>
    <property type="match status" value="1"/>
</dbReference>
<proteinExistence type="inferred from homology"/>
<evidence type="ECO:0000256" key="1">
    <source>
        <dbReference type="ARBA" id="ARBA00004417"/>
    </source>
</evidence>
<dbReference type="OrthoDB" id="9784450at2"/>
<keyword evidence="7" id="KW-0067">ATP-binding</keyword>
<sequence length="270" mass="30349">MTTPLLKVSNISKTFVDPSIFLGNTSFYAIKNISFELEEKKTLAIIGKNGSGKSTIAKVLVGLFPPNAGEIRFKGRTLTFGDYYYRAKHLRMVFQNPDSVFNARLNVGQILDEPLKIITAMDTEERDEKIGETLRLVGLYPDHANVRLSTMSSSQKQRVALARALILKPEIIIIDDTLATLDATVKIQMMNLLLKIQKRLGISYVYIGQNLGIVKHISDKVLVMDQGEMVEYGDTRKVFTDPQADVTKRLIESEFGKLLTEAAWYEPSEE</sequence>
<evidence type="ECO:0000313" key="11">
    <source>
        <dbReference type="Proteomes" id="UP000279799"/>
    </source>
</evidence>
<keyword evidence="3" id="KW-0813">Transport</keyword>
<evidence type="ECO:0000256" key="3">
    <source>
        <dbReference type="ARBA" id="ARBA00022448"/>
    </source>
</evidence>
<evidence type="ECO:0000256" key="5">
    <source>
        <dbReference type="ARBA" id="ARBA00022519"/>
    </source>
</evidence>
<gene>
    <name evidence="10" type="primary">gsiA_1</name>
    <name evidence="10" type="ORF">NCTC12871_00899</name>
</gene>
<evidence type="ECO:0000256" key="4">
    <source>
        <dbReference type="ARBA" id="ARBA00022475"/>
    </source>
</evidence>
<dbReference type="InterPro" id="IPR050319">
    <property type="entry name" value="ABC_transp_ATP-bind"/>
</dbReference>
<dbReference type="KEGG" id="adp:NCTC12871_00899"/>
<reference evidence="10 11" key="1">
    <citation type="submission" date="2018-12" db="EMBL/GenBank/DDBJ databases">
        <authorList>
            <consortium name="Pathogen Informatics"/>
        </authorList>
    </citation>
    <scope>NUCLEOTIDE SEQUENCE [LARGE SCALE GENOMIC DNA]</scope>
    <source>
        <strain evidence="10 11">NCTC12871</strain>
    </source>
</reference>
<dbReference type="AlphaFoldDB" id="A0A448TU31"/>
<dbReference type="CDD" id="cd03257">
    <property type="entry name" value="ABC_NikE_OppD_transporters"/>
    <property type="match status" value="1"/>
</dbReference>
<dbReference type="SUPFAM" id="SSF52540">
    <property type="entry name" value="P-loop containing nucleoside triphosphate hydrolases"/>
    <property type="match status" value="1"/>
</dbReference>
<dbReference type="GO" id="GO:0055085">
    <property type="term" value="P:transmembrane transport"/>
    <property type="evidence" value="ECO:0007669"/>
    <property type="project" value="UniProtKB-ARBA"/>
</dbReference>
<dbReference type="PANTHER" id="PTHR43776">
    <property type="entry name" value="TRANSPORT ATP-BINDING PROTEIN"/>
    <property type="match status" value="1"/>
</dbReference>